<gene>
    <name evidence="1" type="ORF">SAMN05421747_11552</name>
</gene>
<protein>
    <submittedName>
        <fullName evidence="1">Uncharacterized protein</fullName>
    </submittedName>
</protein>
<organism evidence="1 2">
    <name type="scientific">Parapedobacter composti</name>
    <dbReference type="NCBI Taxonomy" id="623281"/>
    <lineage>
        <taxon>Bacteria</taxon>
        <taxon>Pseudomonadati</taxon>
        <taxon>Bacteroidota</taxon>
        <taxon>Sphingobacteriia</taxon>
        <taxon>Sphingobacteriales</taxon>
        <taxon>Sphingobacteriaceae</taxon>
        <taxon>Parapedobacter</taxon>
    </lineage>
</organism>
<proteinExistence type="predicted"/>
<name>A0A1I1KGZ8_9SPHI</name>
<dbReference type="AlphaFoldDB" id="A0A1I1KGZ8"/>
<dbReference type="EMBL" id="FOLL01000015">
    <property type="protein sequence ID" value="SFC57978.1"/>
    <property type="molecule type" value="Genomic_DNA"/>
</dbReference>
<accession>A0A1I1KGZ8</accession>
<sequence length="95" mass="10787">MTKEALDAPSLYMEMFGSLAEANAVQHQYPLSCGTEHSCPVELADTYPGLMLTCETRHPWLKQSTTFILAYMFVYLNVMCNPKKERGCYKQPPSM</sequence>
<dbReference type="Proteomes" id="UP000199577">
    <property type="component" value="Unassembled WGS sequence"/>
</dbReference>
<keyword evidence="2" id="KW-1185">Reference proteome</keyword>
<evidence type="ECO:0000313" key="1">
    <source>
        <dbReference type="EMBL" id="SFC57978.1"/>
    </source>
</evidence>
<evidence type="ECO:0000313" key="2">
    <source>
        <dbReference type="Proteomes" id="UP000199577"/>
    </source>
</evidence>
<reference evidence="1 2" key="1">
    <citation type="submission" date="2016-10" db="EMBL/GenBank/DDBJ databases">
        <authorList>
            <person name="de Groot N.N."/>
        </authorList>
    </citation>
    <scope>NUCLEOTIDE SEQUENCE [LARGE SCALE GENOMIC DNA]</scope>
    <source>
        <strain evidence="1 2">DSM 22900</strain>
    </source>
</reference>